<organism evidence="2 3">
    <name type="scientific">Aquatica leii</name>
    <dbReference type="NCBI Taxonomy" id="1421715"/>
    <lineage>
        <taxon>Eukaryota</taxon>
        <taxon>Metazoa</taxon>
        <taxon>Ecdysozoa</taxon>
        <taxon>Arthropoda</taxon>
        <taxon>Hexapoda</taxon>
        <taxon>Insecta</taxon>
        <taxon>Pterygota</taxon>
        <taxon>Neoptera</taxon>
        <taxon>Endopterygota</taxon>
        <taxon>Coleoptera</taxon>
        <taxon>Polyphaga</taxon>
        <taxon>Elateriformia</taxon>
        <taxon>Elateroidea</taxon>
        <taxon>Lampyridae</taxon>
        <taxon>Luciolinae</taxon>
        <taxon>Aquatica</taxon>
    </lineage>
</organism>
<dbReference type="PANTHER" id="PTHR11012">
    <property type="entry name" value="PROTEIN KINASE-LIKE DOMAIN-CONTAINING"/>
    <property type="match status" value="1"/>
</dbReference>
<accession>A0AAN7P528</accession>
<dbReference type="SUPFAM" id="SSF56112">
    <property type="entry name" value="Protein kinase-like (PK-like)"/>
    <property type="match status" value="1"/>
</dbReference>
<protein>
    <recommendedName>
        <fullName evidence="1">CHK kinase-like domain-containing protein</fullName>
    </recommendedName>
</protein>
<dbReference type="EMBL" id="JARPUR010000005">
    <property type="protein sequence ID" value="KAK4875663.1"/>
    <property type="molecule type" value="Genomic_DNA"/>
</dbReference>
<dbReference type="Pfam" id="PF02958">
    <property type="entry name" value="EcKL"/>
    <property type="match status" value="1"/>
</dbReference>
<dbReference type="Gene3D" id="3.90.1200.10">
    <property type="match status" value="1"/>
</dbReference>
<evidence type="ECO:0000313" key="2">
    <source>
        <dbReference type="EMBL" id="KAK4875663.1"/>
    </source>
</evidence>
<evidence type="ECO:0000313" key="3">
    <source>
        <dbReference type="Proteomes" id="UP001353858"/>
    </source>
</evidence>
<comment type="caution">
    <text evidence="2">The sequence shown here is derived from an EMBL/GenBank/DDBJ whole genome shotgun (WGS) entry which is preliminary data.</text>
</comment>
<dbReference type="AlphaFoldDB" id="A0AAN7P528"/>
<dbReference type="InterPro" id="IPR015897">
    <property type="entry name" value="CHK_kinase-like"/>
</dbReference>
<evidence type="ECO:0000259" key="1">
    <source>
        <dbReference type="SMART" id="SM00587"/>
    </source>
</evidence>
<sequence length="377" mass="44464">MGVIAKVEVTGIDNAGNNLIRNFVIKSAPTNEMMRSQLPIHIAYQREAYMYTVVLPEFNKLQLEKKILKPFTSLAKHYKSFLNNRNEAIILEDMKAHGFYSLLDRKQPLNYEHEVFILREYGKLHALSFAMRLHKPKTFNEIANNTQEQYFCNFNKQLRIQNYKNYSAKAYKVLDPIKDKNIYDKYNKFHEKIDDIASEITNGDVTNPYYVIRHGDCWINNFLFKYEDEKDRRSPIEICFLDWQMACFGSPALDLSYFIFTSTDKRTRDKYYDKLLKEYYDSFSSFLKEFGGDPDKQFSFDTLKSHMKQYGIYGLIWSIMILFVCTSDGDDIPDIQASSNVDDVIAMENHNTKHLQLYNSRIRDVITDVERLGFDHF</sequence>
<dbReference type="SMART" id="SM00587">
    <property type="entry name" value="CHK"/>
    <property type="match status" value="1"/>
</dbReference>
<dbReference type="Proteomes" id="UP001353858">
    <property type="component" value="Unassembled WGS sequence"/>
</dbReference>
<name>A0AAN7P528_9COLE</name>
<proteinExistence type="predicted"/>
<gene>
    <name evidence="2" type="ORF">RN001_012085</name>
</gene>
<keyword evidence="3" id="KW-1185">Reference proteome</keyword>
<feature type="domain" description="CHK kinase-like" evidence="1">
    <location>
        <begin position="89"/>
        <end position="289"/>
    </location>
</feature>
<reference evidence="3" key="1">
    <citation type="submission" date="2023-01" db="EMBL/GenBank/DDBJ databases">
        <title>Key to firefly adult light organ development and bioluminescence: homeobox transcription factors regulate luciferase expression and transportation to peroxisome.</title>
        <authorList>
            <person name="Fu X."/>
        </authorList>
    </citation>
    <scope>NUCLEOTIDE SEQUENCE [LARGE SCALE GENOMIC DNA]</scope>
</reference>
<dbReference type="PANTHER" id="PTHR11012:SF30">
    <property type="entry name" value="PROTEIN KINASE-LIKE DOMAIN-CONTAINING"/>
    <property type="match status" value="1"/>
</dbReference>
<dbReference type="InterPro" id="IPR011009">
    <property type="entry name" value="Kinase-like_dom_sf"/>
</dbReference>
<dbReference type="InterPro" id="IPR004119">
    <property type="entry name" value="EcKL"/>
</dbReference>